<gene>
    <name evidence="9" type="ORF">GNI_031300</name>
</gene>
<accession>A0A023BB04</accession>
<evidence type="ECO:0000313" key="9">
    <source>
        <dbReference type="EMBL" id="EZG78925.1"/>
    </source>
</evidence>
<dbReference type="GeneID" id="22911284"/>
<dbReference type="VEuPathDB" id="CryptoDB:GNI_031300"/>
<feature type="non-terminal residue" evidence="9">
    <location>
        <position position="1"/>
    </location>
</feature>
<dbReference type="GO" id="GO:0005634">
    <property type="term" value="C:nucleus"/>
    <property type="evidence" value="ECO:0007669"/>
    <property type="project" value="UniProtKB-SubCell"/>
</dbReference>
<comment type="caution">
    <text evidence="9">The sequence shown here is derived from an EMBL/GenBank/DDBJ whole genome shotgun (WGS) entry which is preliminary data.</text>
</comment>
<evidence type="ECO:0000313" key="10">
    <source>
        <dbReference type="Proteomes" id="UP000019763"/>
    </source>
</evidence>
<dbReference type="GO" id="GO:0160107">
    <property type="term" value="F:tRNA (adenine(58)-N1)-methyltransferase activity"/>
    <property type="evidence" value="ECO:0007669"/>
    <property type="project" value="UniProtKB-EC"/>
</dbReference>
<evidence type="ECO:0000256" key="3">
    <source>
        <dbReference type="ARBA" id="ARBA00022603"/>
    </source>
</evidence>
<dbReference type="Proteomes" id="UP000019763">
    <property type="component" value="Unassembled WGS sequence"/>
</dbReference>
<dbReference type="Pfam" id="PF08704">
    <property type="entry name" value="GCD14"/>
    <property type="match status" value="1"/>
</dbReference>
<dbReference type="InterPro" id="IPR014816">
    <property type="entry name" value="tRNA_MeTrfase_Gcd14"/>
</dbReference>
<dbReference type="PANTHER" id="PTHR12133:SF2">
    <property type="entry name" value="TRNA (ADENINE(58)-N(1))-METHYLTRANSFERASE CATALYTIC SUBUNIT TRMT61A"/>
    <property type="match status" value="1"/>
</dbReference>
<dbReference type="SUPFAM" id="SSF53335">
    <property type="entry name" value="S-adenosyl-L-methionine-dependent methyltransferases"/>
    <property type="match status" value="1"/>
</dbReference>
<dbReference type="GO" id="GO:0031515">
    <property type="term" value="C:tRNA (m1A) methyltransferase complex"/>
    <property type="evidence" value="ECO:0007669"/>
    <property type="project" value="InterPro"/>
</dbReference>
<evidence type="ECO:0000256" key="4">
    <source>
        <dbReference type="ARBA" id="ARBA00022679"/>
    </source>
</evidence>
<evidence type="ECO:0000256" key="2">
    <source>
        <dbReference type="ARBA" id="ARBA00012796"/>
    </source>
</evidence>
<dbReference type="InterPro" id="IPR049470">
    <property type="entry name" value="TRM61_C"/>
</dbReference>
<dbReference type="EMBL" id="AFNH02000238">
    <property type="protein sequence ID" value="EZG78925.1"/>
    <property type="molecule type" value="Genomic_DNA"/>
</dbReference>
<keyword evidence="6" id="KW-0819">tRNA processing</keyword>
<evidence type="ECO:0000256" key="5">
    <source>
        <dbReference type="ARBA" id="ARBA00022691"/>
    </source>
</evidence>
<keyword evidence="10" id="KW-1185">Reference proteome</keyword>
<dbReference type="eggNOG" id="KOG2915">
    <property type="taxonomic scope" value="Eukaryota"/>
</dbReference>
<dbReference type="GO" id="GO:0030488">
    <property type="term" value="P:tRNA methylation"/>
    <property type="evidence" value="ECO:0007669"/>
    <property type="project" value="InterPro"/>
</dbReference>
<evidence type="ECO:0000259" key="8">
    <source>
        <dbReference type="Pfam" id="PF08704"/>
    </source>
</evidence>
<dbReference type="InterPro" id="IPR029063">
    <property type="entry name" value="SAM-dependent_MTases_sf"/>
</dbReference>
<organism evidence="9 10">
    <name type="scientific">Gregarina niphandrodes</name>
    <name type="common">Septate eugregarine</name>
    <dbReference type="NCBI Taxonomy" id="110365"/>
    <lineage>
        <taxon>Eukaryota</taxon>
        <taxon>Sar</taxon>
        <taxon>Alveolata</taxon>
        <taxon>Apicomplexa</taxon>
        <taxon>Conoidasida</taxon>
        <taxon>Gregarinasina</taxon>
        <taxon>Eugregarinorida</taxon>
        <taxon>Gregarinidae</taxon>
        <taxon>Gregarina</taxon>
    </lineage>
</organism>
<protein>
    <recommendedName>
        <fullName evidence="2">tRNA (adenine(58)-N(1))-methyltransferase</fullName>
        <ecNumber evidence="2">2.1.1.220</ecNumber>
    </recommendedName>
</protein>
<dbReference type="Gene3D" id="3.10.330.20">
    <property type="match status" value="1"/>
</dbReference>
<evidence type="ECO:0000256" key="1">
    <source>
        <dbReference type="ARBA" id="ARBA00004123"/>
    </source>
</evidence>
<feature type="domain" description="tRNA (adenine(58)-N(1))-methyltransferase catalytic subunit TRM61 C-terminal" evidence="8">
    <location>
        <begin position="35"/>
        <end position="130"/>
    </location>
</feature>
<evidence type="ECO:0000256" key="7">
    <source>
        <dbReference type="ARBA" id="ARBA00023242"/>
    </source>
</evidence>
<name>A0A023BB04_GRENI</name>
<keyword evidence="5" id="KW-0949">S-adenosyl-L-methionine</keyword>
<reference evidence="9" key="1">
    <citation type="submission" date="2013-12" db="EMBL/GenBank/DDBJ databases">
        <authorList>
            <person name="Omoto C.K."/>
            <person name="Sibley D."/>
            <person name="Venepally P."/>
            <person name="Hadjithomas M."/>
            <person name="Karamycheva S."/>
            <person name="Brunk B."/>
            <person name="Roos D."/>
            <person name="Caler E."/>
            <person name="Lorenzi H."/>
        </authorList>
    </citation>
    <scope>NUCLEOTIDE SEQUENCE</scope>
</reference>
<keyword evidence="4" id="KW-0808">Transferase</keyword>
<dbReference type="PANTHER" id="PTHR12133">
    <property type="entry name" value="TRNA (ADENINE(58)-N(1))-METHYLTRANSFERASE"/>
    <property type="match status" value="1"/>
</dbReference>
<sequence length="133" mass="14913">VFQYRSGKFWHDDIIGARFGTRIYDRKTCRQSAVLLRLTPELRTNCLAHRTQVVYAPDLAVASMLLDCNHGRVIVESGTGSGSATLSFARSVGPTGHVHTFENNKARARHAVQEFQQLGVRNVSCYVTDVYRD</sequence>
<proteinExistence type="predicted"/>
<keyword evidence="3" id="KW-0489">Methyltransferase</keyword>
<keyword evidence="7" id="KW-0539">Nucleus</keyword>
<dbReference type="PROSITE" id="PS51620">
    <property type="entry name" value="SAM_TRM61"/>
    <property type="match status" value="1"/>
</dbReference>
<dbReference type="AlphaFoldDB" id="A0A023BB04"/>
<dbReference type="RefSeq" id="XP_011129164.1">
    <property type="nucleotide sequence ID" value="XM_011130862.1"/>
</dbReference>
<evidence type="ECO:0000256" key="6">
    <source>
        <dbReference type="ARBA" id="ARBA00022694"/>
    </source>
</evidence>
<dbReference type="OMA" id="HTFENNK"/>
<dbReference type="EC" id="2.1.1.220" evidence="2"/>
<dbReference type="OrthoDB" id="1925287at2759"/>
<comment type="subcellular location">
    <subcellularLocation>
        <location evidence="1">Nucleus</location>
    </subcellularLocation>
</comment>
<dbReference type="Gene3D" id="3.40.50.150">
    <property type="entry name" value="Vaccinia Virus protein VP39"/>
    <property type="match status" value="1"/>
</dbReference>
<feature type="non-terminal residue" evidence="9">
    <location>
        <position position="133"/>
    </location>
</feature>